<sequence>HRVRISATLIFIVMGLKGTGDDFRDDLIDKTKILETRKKLGYTKGPCDMDIKKLKKYPSLQ</sequence>
<proteinExistence type="predicted"/>
<feature type="signal peptide" evidence="1">
    <location>
        <begin position="1"/>
        <end position="20"/>
    </location>
</feature>
<gene>
    <name evidence="2" type="ORF">KI387_010548</name>
</gene>
<comment type="caution">
    <text evidence="2">The sequence shown here is derived from an EMBL/GenBank/DDBJ whole genome shotgun (WGS) entry which is preliminary data.</text>
</comment>
<evidence type="ECO:0000256" key="1">
    <source>
        <dbReference type="SAM" id="SignalP"/>
    </source>
</evidence>
<keyword evidence="3" id="KW-1185">Reference proteome</keyword>
<accession>A0AA38FL31</accession>
<dbReference type="AlphaFoldDB" id="A0AA38FL31"/>
<feature type="non-terminal residue" evidence="2">
    <location>
        <position position="61"/>
    </location>
</feature>
<evidence type="ECO:0000313" key="3">
    <source>
        <dbReference type="Proteomes" id="UP000824469"/>
    </source>
</evidence>
<name>A0AA38FL31_TAXCH</name>
<organism evidence="2 3">
    <name type="scientific">Taxus chinensis</name>
    <name type="common">Chinese yew</name>
    <name type="synonym">Taxus wallichiana var. chinensis</name>
    <dbReference type="NCBI Taxonomy" id="29808"/>
    <lineage>
        <taxon>Eukaryota</taxon>
        <taxon>Viridiplantae</taxon>
        <taxon>Streptophyta</taxon>
        <taxon>Embryophyta</taxon>
        <taxon>Tracheophyta</taxon>
        <taxon>Spermatophyta</taxon>
        <taxon>Pinopsida</taxon>
        <taxon>Pinidae</taxon>
        <taxon>Conifers II</taxon>
        <taxon>Cupressales</taxon>
        <taxon>Taxaceae</taxon>
        <taxon>Taxus</taxon>
    </lineage>
</organism>
<dbReference type="Proteomes" id="UP000824469">
    <property type="component" value="Unassembled WGS sequence"/>
</dbReference>
<evidence type="ECO:0000313" key="2">
    <source>
        <dbReference type="EMBL" id="KAH9306144.1"/>
    </source>
</evidence>
<protein>
    <submittedName>
        <fullName evidence="2">Uncharacterized protein</fullName>
    </submittedName>
</protein>
<feature type="non-terminal residue" evidence="2">
    <location>
        <position position="1"/>
    </location>
</feature>
<keyword evidence="1" id="KW-0732">Signal</keyword>
<dbReference type="EMBL" id="JAHRHJ020000008">
    <property type="protein sequence ID" value="KAH9306144.1"/>
    <property type="molecule type" value="Genomic_DNA"/>
</dbReference>
<feature type="chain" id="PRO_5041270540" evidence="1">
    <location>
        <begin position="21"/>
        <end position="61"/>
    </location>
</feature>
<reference evidence="2 3" key="1">
    <citation type="journal article" date="2021" name="Nat. Plants">
        <title>The Taxus genome provides insights into paclitaxel biosynthesis.</title>
        <authorList>
            <person name="Xiong X."/>
            <person name="Gou J."/>
            <person name="Liao Q."/>
            <person name="Li Y."/>
            <person name="Zhou Q."/>
            <person name="Bi G."/>
            <person name="Li C."/>
            <person name="Du R."/>
            <person name="Wang X."/>
            <person name="Sun T."/>
            <person name="Guo L."/>
            <person name="Liang H."/>
            <person name="Lu P."/>
            <person name="Wu Y."/>
            <person name="Zhang Z."/>
            <person name="Ro D.K."/>
            <person name="Shang Y."/>
            <person name="Huang S."/>
            <person name="Yan J."/>
        </authorList>
    </citation>
    <scope>NUCLEOTIDE SEQUENCE [LARGE SCALE GENOMIC DNA]</scope>
    <source>
        <strain evidence="2">Ta-2019</strain>
    </source>
</reference>